<feature type="chain" id="PRO_5042441635" description="Lipoprotein" evidence="2">
    <location>
        <begin position="24"/>
        <end position="98"/>
    </location>
</feature>
<dbReference type="AlphaFoldDB" id="A0AAD6QWP7"/>
<sequence>MGFSRLVFLSFLVFLSCMQKREAKKTTIYNFCYTHDFFALSIYIFFFWQLLIKKRFRFKSHIKYCQLRPVWIYISTSLLQIVIQFRFFWSTNAAIIAG</sequence>
<evidence type="ECO:0000313" key="3">
    <source>
        <dbReference type="EMBL" id="KAJ6998093.1"/>
    </source>
</evidence>
<protein>
    <recommendedName>
        <fullName evidence="6">Lipoprotein</fullName>
    </recommendedName>
</protein>
<feature type="transmembrane region" description="Helical" evidence="1">
    <location>
        <begin position="71"/>
        <end position="89"/>
    </location>
</feature>
<evidence type="ECO:0008006" key="6">
    <source>
        <dbReference type="Google" id="ProtNLM"/>
    </source>
</evidence>
<keyword evidence="1" id="KW-0812">Transmembrane</keyword>
<name>A0AAD6QWP7_9ROSI</name>
<dbReference type="PROSITE" id="PS51257">
    <property type="entry name" value="PROKAR_LIPOPROTEIN"/>
    <property type="match status" value="1"/>
</dbReference>
<evidence type="ECO:0000256" key="2">
    <source>
        <dbReference type="SAM" id="SignalP"/>
    </source>
</evidence>
<keyword evidence="2" id="KW-0732">Signal</keyword>
<feature type="signal peptide" evidence="2">
    <location>
        <begin position="1"/>
        <end position="23"/>
    </location>
</feature>
<feature type="transmembrane region" description="Helical" evidence="1">
    <location>
        <begin position="33"/>
        <end position="51"/>
    </location>
</feature>
<evidence type="ECO:0000313" key="5">
    <source>
        <dbReference type="Proteomes" id="UP001164929"/>
    </source>
</evidence>
<dbReference type="EMBL" id="JAQIZT010000005">
    <property type="protein sequence ID" value="KAJ6999157.1"/>
    <property type="molecule type" value="Genomic_DNA"/>
</dbReference>
<dbReference type="EMBL" id="JAQIZT010000005">
    <property type="protein sequence ID" value="KAJ6998093.1"/>
    <property type="molecule type" value="Genomic_DNA"/>
</dbReference>
<dbReference type="Proteomes" id="UP001164929">
    <property type="component" value="Chromosome 5"/>
</dbReference>
<comment type="caution">
    <text evidence="3">The sequence shown here is derived from an EMBL/GenBank/DDBJ whole genome shotgun (WGS) entry which is preliminary data.</text>
</comment>
<keyword evidence="1" id="KW-1133">Transmembrane helix</keyword>
<keyword evidence="1" id="KW-0472">Membrane</keyword>
<keyword evidence="5" id="KW-1185">Reference proteome</keyword>
<proteinExistence type="predicted"/>
<evidence type="ECO:0000256" key="1">
    <source>
        <dbReference type="SAM" id="Phobius"/>
    </source>
</evidence>
<evidence type="ECO:0000313" key="4">
    <source>
        <dbReference type="EMBL" id="KAJ6999157.1"/>
    </source>
</evidence>
<accession>A0AAD6QWP7</accession>
<reference evidence="3" key="1">
    <citation type="journal article" date="2023" name="Mol. Ecol. Resour.">
        <title>Chromosome-level genome assembly of a triploid poplar Populus alba 'Berolinensis'.</title>
        <authorList>
            <person name="Chen S."/>
            <person name="Yu Y."/>
            <person name="Wang X."/>
            <person name="Wang S."/>
            <person name="Zhang T."/>
            <person name="Zhou Y."/>
            <person name="He R."/>
            <person name="Meng N."/>
            <person name="Wang Y."/>
            <person name="Liu W."/>
            <person name="Liu Z."/>
            <person name="Liu J."/>
            <person name="Guo Q."/>
            <person name="Huang H."/>
            <person name="Sederoff R.R."/>
            <person name="Wang G."/>
            <person name="Qu G."/>
            <person name="Chen S."/>
        </authorList>
    </citation>
    <scope>NUCLEOTIDE SEQUENCE</scope>
    <source>
        <strain evidence="3">SC-2020</strain>
    </source>
</reference>
<organism evidence="3 5">
    <name type="scientific">Populus alba x Populus x berolinensis</name>
    <dbReference type="NCBI Taxonomy" id="444605"/>
    <lineage>
        <taxon>Eukaryota</taxon>
        <taxon>Viridiplantae</taxon>
        <taxon>Streptophyta</taxon>
        <taxon>Embryophyta</taxon>
        <taxon>Tracheophyta</taxon>
        <taxon>Spermatophyta</taxon>
        <taxon>Magnoliopsida</taxon>
        <taxon>eudicotyledons</taxon>
        <taxon>Gunneridae</taxon>
        <taxon>Pentapetalae</taxon>
        <taxon>rosids</taxon>
        <taxon>fabids</taxon>
        <taxon>Malpighiales</taxon>
        <taxon>Salicaceae</taxon>
        <taxon>Saliceae</taxon>
        <taxon>Populus</taxon>
    </lineage>
</organism>
<gene>
    <name evidence="3" type="ORF">NC653_014331</name>
    <name evidence="4" type="ORF">NC653_015098</name>
</gene>